<dbReference type="Proteomes" id="UP000557872">
    <property type="component" value="Unassembled WGS sequence"/>
</dbReference>
<gene>
    <name evidence="2" type="ORF">HW115_15430</name>
</gene>
<evidence type="ECO:0000259" key="1">
    <source>
        <dbReference type="PROSITE" id="PS51502"/>
    </source>
</evidence>
<proteinExistence type="predicted"/>
<organism evidence="2 3">
    <name type="scientific">Oceaniferula marina</name>
    <dbReference type="NCBI Taxonomy" id="2748318"/>
    <lineage>
        <taxon>Bacteria</taxon>
        <taxon>Pseudomonadati</taxon>
        <taxon>Verrucomicrobiota</taxon>
        <taxon>Verrucomicrobiia</taxon>
        <taxon>Verrucomicrobiales</taxon>
        <taxon>Verrucomicrobiaceae</taxon>
        <taxon>Oceaniferula</taxon>
    </lineage>
</organism>
<evidence type="ECO:0000313" key="2">
    <source>
        <dbReference type="EMBL" id="NWK57014.1"/>
    </source>
</evidence>
<feature type="domain" description="Stress-response A/B barrel" evidence="1">
    <location>
        <begin position="1"/>
        <end position="98"/>
    </location>
</feature>
<dbReference type="RefSeq" id="WP_178933845.1">
    <property type="nucleotide sequence ID" value="NZ_JACBAZ010000007.1"/>
</dbReference>
<dbReference type="InterPro" id="IPR013097">
    <property type="entry name" value="Dabb"/>
</dbReference>
<evidence type="ECO:0000313" key="3">
    <source>
        <dbReference type="Proteomes" id="UP000557872"/>
    </source>
</evidence>
<dbReference type="SUPFAM" id="SSF54909">
    <property type="entry name" value="Dimeric alpha+beta barrel"/>
    <property type="match status" value="1"/>
</dbReference>
<protein>
    <submittedName>
        <fullName evidence="2">Dabb family protein</fullName>
    </submittedName>
</protein>
<sequence>MEHHVYFWLKEERKNEADRVVFEKGLADLFGIDEVAGGMWGSPAETPERPVTDKSFDYALSMEFDSIANHDTYQEHPDHDVFVDAFKDWWEKVLVMDVG</sequence>
<accession>A0A851GS08</accession>
<comment type="caution">
    <text evidence="2">The sequence shown here is derived from an EMBL/GenBank/DDBJ whole genome shotgun (WGS) entry which is preliminary data.</text>
</comment>
<reference evidence="2 3" key="1">
    <citation type="submission" date="2020-07" db="EMBL/GenBank/DDBJ databases">
        <title>Roseicoccus Jingziensis gen. nov., sp. nov., isolated from coastal seawater.</title>
        <authorList>
            <person name="Feng X."/>
        </authorList>
    </citation>
    <scope>NUCLEOTIDE SEQUENCE [LARGE SCALE GENOMIC DNA]</scope>
    <source>
        <strain evidence="2 3">N1E253</strain>
    </source>
</reference>
<dbReference type="AlphaFoldDB" id="A0A851GS08"/>
<dbReference type="Gene3D" id="3.30.70.100">
    <property type="match status" value="1"/>
</dbReference>
<dbReference type="InterPro" id="IPR011008">
    <property type="entry name" value="Dimeric_a/b-barrel"/>
</dbReference>
<keyword evidence="3" id="KW-1185">Reference proteome</keyword>
<dbReference type="PROSITE" id="PS51502">
    <property type="entry name" value="S_R_A_B_BARREL"/>
    <property type="match status" value="1"/>
</dbReference>
<dbReference type="EMBL" id="JACBAZ010000007">
    <property type="protein sequence ID" value="NWK57014.1"/>
    <property type="molecule type" value="Genomic_DNA"/>
</dbReference>
<dbReference type="Pfam" id="PF07876">
    <property type="entry name" value="Dabb"/>
    <property type="match status" value="1"/>
</dbReference>
<name>A0A851GS08_9BACT</name>
<dbReference type="SMART" id="SM00886">
    <property type="entry name" value="Dabb"/>
    <property type="match status" value="1"/>
</dbReference>